<comment type="caution">
    <text evidence="3">The sequence shown here is derived from an EMBL/GenBank/DDBJ whole genome shotgun (WGS) entry which is preliminary data.</text>
</comment>
<evidence type="ECO:0000313" key="4">
    <source>
        <dbReference type="Proteomes" id="UP000317894"/>
    </source>
</evidence>
<dbReference type="InterPro" id="IPR018667">
    <property type="entry name" value="DUF2126"/>
</dbReference>
<evidence type="ECO:0000256" key="1">
    <source>
        <dbReference type="SAM" id="MobiDB-lite"/>
    </source>
</evidence>
<dbReference type="Proteomes" id="UP000317894">
    <property type="component" value="Unassembled WGS sequence"/>
</dbReference>
<dbReference type="InterPro" id="IPR002931">
    <property type="entry name" value="Transglutaminase-like"/>
</dbReference>
<keyword evidence="4" id="KW-1185">Reference proteome</keyword>
<dbReference type="SUPFAM" id="SSF54001">
    <property type="entry name" value="Cysteine proteinases"/>
    <property type="match status" value="1"/>
</dbReference>
<dbReference type="AlphaFoldDB" id="A0A552U866"/>
<evidence type="ECO:0000313" key="3">
    <source>
        <dbReference type="EMBL" id="TRW14414.1"/>
    </source>
</evidence>
<protein>
    <submittedName>
        <fullName evidence="3">Transglutaminase family protein</fullName>
    </submittedName>
</protein>
<dbReference type="OrthoDB" id="9804023at2"/>
<accession>A0A552U866</accession>
<feature type="domain" description="Transglutaminase-like" evidence="2">
    <location>
        <begin position="172"/>
        <end position="248"/>
    </location>
</feature>
<dbReference type="PANTHER" id="PTHR33490:SF1">
    <property type="entry name" value="SLL1233 PROTEIN"/>
    <property type="match status" value="1"/>
</dbReference>
<sequence length="1086" mass="120474">MSVVAALSHVTRYRYDAPVTLGPHVIRLRPAAHTRTRIPSYSMKVTPAEHFINWQQDPHGNWLARIVFPEPTNELSITVDMTAEMVVINPFDFFVEPYAVTLPFAYPAQLTNDLSPYLQVDDGGPALEALFEDLRPAGQGTVDFIVGINERISRLVSYTVRMEAGVQTPDETLALALGSCRDSAWLLVQLLRRMGLAARFVSGYLIQLRADIDPVDGAQGTRTDFTDLHAWAEVYIPGAGWIGFDATSGLLCGEGHIPLAAAPHHRSAAAITGGSSHPADHFDFAMSVSRLVEPIRITRPFEDADWDALDRVGEQVEADLQAQDVRLTMGGEPTFVSIDDFEADEWNIDASGPTKPIIAEALRERLRERFGCGGLLHYGQGKWYPGEPLPRWALGLYWRRDGLPVWPEATVDPLRVEAGATIADAEALITQLAMRLGIDPVLVIPAREDALHFIKAEGDLPAGVELNAATTDEPAARRRLRRAMQDGLSKTVGYVLPLRRSFGKVEGEGWLSEAWTFTREGLFVVPGDSPLGLRLPLDTLPTLADRDYPHIVPLDPSVERGPLPDYGELAPVAPPVTRRRKPVHVRTALNVEVRDGTLYVFMPPVARLEDYLELVAHIAAAADGLPIRIEGYPPPDDPRISSMKITPDPGVIEVNIQPAATWREAVDITNGVYEDARATRLGADKFMIDGRHTGTGGGAHVVVGGASPADSPFLRRPDLLKSLLIYWQRHPALSYLFAGLFVGPTSQAPRVDEARHDTLYELEIALSMIPGPKARRPAPWLIDRLLRNLLTDVGGNTHRTEICIDKLYSPDGPTGRLGLVEFRSFEMPPDARMSLSQQLLVRALIAWFWRAPQDGGLVRWGTGLHDRFMLPHFVWNDFKEVLADLNRAGYAFDTRWYEAQLAFRFPVHGSVQRGPVLLELRHALEPWHVMGEEGSNSGTVRFVDSSVERLQVRVEGFNVERHVITCNGRMLPMTATGSSGEAVAGVRYKAWKLRSGLHPTRPVDAPLTFDIIDRAYGRSIGGCVYYVVHPGGRNYETFPVNAYEAQARRKARFDEHGHTPGIIKPPRTERTNEFPLTLDLRRPYGR</sequence>
<proteinExistence type="predicted"/>
<dbReference type="PANTHER" id="PTHR33490">
    <property type="entry name" value="BLR5614 PROTEIN-RELATED"/>
    <property type="match status" value="1"/>
</dbReference>
<reference evidence="3 4" key="1">
    <citation type="submission" date="2019-07" db="EMBL/GenBank/DDBJ databases">
        <title>Novel species isolated from glacier.</title>
        <authorList>
            <person name="Liu Q."/>
            <person name="Xin Y.-H."/>
        </authorList>
    </citation>
    <scope>NUCLEOTIDE SEQUENCE [LARGE SCALE GENOMIC DNA]</scope>
    <source>
        <strain evidence="3 4">LB1R16</strain>
    </source>
</reference>
<dbReference type="RefSeq" id="WP_144237619.1">
    <property type="nucleotide sequence ID" value="NZ_VJWA01000002.1"/>
</dbReference>
<organism evidence="3 4">
    <name type="scientific">Glacieibacterium frigidum</name>
    <dbReference type="NCBI Taxonomy" id="2593303"/>
    <lineage>
        <taxon>Bacteria</taxon>
        <taxon>Pseudomonadati</taxon>
        <taxon>Pseudomonadota</taxon>
        <taxon>Alphaproteobacteria</taxon>
        <taxon>Sphingomonadales</taxon>
        <taxon>Sphingosinicellaceae</taxon>
        <taxon>Glacieibacterium</taxon>
    </lineage>
</organism>
<dbReference type="Gene3D" id="3.10.620.30">
    <property type="match status" value="1"/>
</dbReference>
<feature type="region of interest" description="Disordered" evidence="1">
    <location>
        <begin position="1056"/>
        <end position="1086"/>
    </location>
</feature>
<dbReference type="SMART" id="SM00460">
    <property type="entry name" value="TGc"/>
    <property type="match status" value="1"/>
</dbReference>
<evidence type="ECO:0000259" key="2">
    <source>
        <dbReference type="SMART" id="SM00460"/>
    </source>
</evidence>
<dbReference type="InterPro" id="IPR013589">
    <property type="entry name" value="Bac_transglu_N"/>
</dbReference>
<gene>
    <name evidence="3" type="ORF">FMM06_11940</name>
</gene>
<dbReference type="Pfam" id="PF08379">
    <property type="entry name" value="Bact_transglu_N"/>
    <property type="match status" value="1"/>
</dbReference>
<name>A0A552U866_9SPHN</name>
<dbReference type="InterPro" id="IPR038765">
    <property type="entry name" value="Papain-like_cys_pep_sf"/>
</dbReference>
<dbReference type="Pfam" id="PF09899">
    <property type="entry name" value="DUF2126"/>
    <property type="match status" value="1"/>
</dbReference>
<dbReference type="EMBL" id="VJWA01000002">
    <property type="protein sequence ID" value="TRW14414.1"/>
    <property type="molecule type" value="Genomic_DNA"/>
</dbReference>
<dbReference type="Pfam" id="PF01841">
    <property type="entry name" value="Transglut_core"/>
    <property type="match status" value="1"/>
</dbReference>